<proteinExistence type="predicted"/>
<feature type="signal peptide" evidence="1">
    <location>
        <begin position="1"/>
        <end position="21"/>
    </location>
</feature>
<organism evidence="2 3">
    <name type="scientific">Bacteroides fragilis CL07T12C05</name>
    <dbReference type="NCBI Taxonomy" id="997883"/>
    <lineage>
        <taxon>Bacteria</taxon>
        <taxon>Pseudomonadati</taxon>
        <taxon>Bacteroidota</taxon>
        <taxon>Bacteroidia</taxon>
        <taxon>Bacteroidales</taxon>
        <taxon>Bacteroidaceae</taxon>
        <taxon>Bacteroides</taxon>
    </lineage>
</organism>
<dbReference type="Proteomes" id="UP000003879">
    <property type="component" value="Unassembled WGS sequence"/>
</dbReference>
<accession>A0A0E2ASC3</accession>
<evidence type="ECO:0000313" key="3">
    <source>
        <dbReference type="Proteomes" id="UP000003879"/>
    </source>
</evidence>
<evidence type="ECO:0008006" key="4">
    <source>
        <dbReference type="Google" id="ProtNLM"/>
    </source>
</evidence>
<gene>
    <name evidence="2" type="ORF">HMPREF1056_01771</name>
</gene>
<reference evidence="2 3" key="1">
    <citation type="submission" date="2012-02" db="EMBL/GenBank/DDBJ databases">
        <title>The Genome Sequence of Bacteroides fragilis CL07T12C05.</title>
        <authorList>
            <consortium name="The Broad Institute Genome Sequencing Platform"/>
            <person name="Earl A."/>
            <person name="Ward D."/>
            <person name="Feldgarden M."/>
            <person name="Gevers D."/>
            <person name="Zitomersky N.L."/>
            <person name="Coyne M.J."/>
            <person name="Comstock L.E."/>
            <person name="Young S.K."/>
            <person name="Zeng Q."/>
            <person name="Gargeya S."/>
            <person name="Fitzgerald M."/>
            <person name="Haas B."/>
            <person name="Abouelleil A."/>
            <person name="Alvarado L."/>
            <person name="Arachchi H.M."/>
            <person name="Berlin A."/>
            <person name="Chapman S.B."/>
            <person name="Gearin G."/>
            <person name="Goldberg J."/>
            <person name="Griggs A."/>
            <person name="Gujja S."/>
            <person name="Hansen M."/>
            <person name="Heiman D."/>
            <person name="Howarth C."/>
            <person name="Larimer J."/>
            <person name="Lui A."/>
            <person name="MacDonald P.J.P."/>
            <person name="McCowen C."/>
            <person name="Montmayeur A."/>
            <person name="Murphy C."/>
            <person name="Neiman D."/>
            <person name="Pearson M."/>
            <person name="Priest M."/>
            <person name="Roberts A."/>
            <person name="Saif S."/>
            <person name="Shea T."/>
            <person name="Sisk P."/>
            <person name="Stolte C."/>
            <person name="Sykes S."/>
            <person name="Wortman J."/>
            <person name="Nusbaum C."/>
            <person name="Birren B."/>
        </authorList>
    </citation>
    <scope>NUCLEOTIDE SEQUENCE [LARGE SCALE GENOMIC DNA]</scope>
    <source>
        <strain evidence="2 3">CL07T12C05</strain>
    </source>
</reference>
<evidence type="ECO:0000313" key="2">
    <source>
        <dbReference type="EMBL" id="EIY97949.1"/>
    </source>
</evidence>
<dbReference type="RefSeq" id="WP_005786720.1">
    <property type="nucleotide sequence ID" value="NZ_JH724215.1"/>
</dbReference>
<dbReference type="EMBL" id="AGXN01000009">
    <property type="protein sequence ID" value="EIY97949.1"/>
    <property type="molecule type" value="Genomic_DNA"/>
</dbReference>
<keyword evidence="1" id="KW-0732">Signal</keyword>
<dbReference type="Gene3D" id="3.30.1330.60">
    <property type="entry name" value="OmpA-like domain"/>
    <property type="match status" value="1"/>
</dbReference>
<dbReference type="InterPro" id="IPR036737">
    <property type="entry name" value="OmpA-like_sf"/>
</dbReference>
<feature type="chain" id="PRO_5002392279" description="OmpA-like domain-containing protein" evidence="1">
    <location>
        <begin position="22"/>
        <end position="370"/>
    </location>
</feature>
<protein>
    <recommendedName>
        <fullName evidence="4">OmpA-like domain-containing protein</fullName>
    </recommendedName>
</protein>
<evidence type="ECO:0000256" key="1">
    <source>
        <dbReference type="SAM" id="SignalP"/>
    </source>
</evidence>
<dbReference type="AlphaFoldDB" id="A0A0E2ASC3"/>
<dbReference type="HOGENOM" id="CLU_026852_0_0_10"/>
<dbReference type="SUPFAM" id="SSF103088">
    <property type="entry name" value="OmpA-like"/>
    <property type="match status" value="1"/>
</dbReference>
<name>A0A0E2ASC3_BACFG</name>
<dbReference type="PATRIC" id="fig|997883.3.peg.1856"/>
<sequence>MNIKQVIFINISFFISLTVLAADRPTQPVRTEVYRLERLDSVLLVDLAVDLTGVHLAPDCTVYLFPLLASENTGDSLSLPPIVLNGPQSDLMYRRRRALGTTSGLEKITPYTVLREGDHALPRIHYRTEVPYAAWMDDVKVWMRDTNCNCDARLVPFAMHTEHIPPLVVERVDTIVIHDTIRLASVASGQSTVASDIPLRKKVTRIQAGYEADIYFPTNEMRILPDHELNRASWMHFVNQVDSIEQDNRNSISGVTVTGYSSPEGYTSNNERLAEKRAKALQAFLENKYGERMEVAVEWVGEDWKQFEKDIEVSDLPERNEILSILRTVSDSNQRKSRLKALNKGKTFEILLREYFPKLRRVSCRIRYVK</sequence>
<comment type="caution">
    <text evidence="2">The sequence shown here is derived from an EMBL/GenBank/DDBJ whole genome shotgun (WGS) entry which is preliminary data.</text>
</comment>